<reference evidence="2" key="1">
    <citation type="submission" date="2020-03" db="EMBL/GenBank/DDBJ databases">
        <title>The deep terrestrial virosphere.</title>
        <authorList>
            <person name="Holmfeldt K."/>
            <person name="Nilsson E."/>
            <person name="Simone D."/>
            <person name="Lopez-Fernandez M."/>
            <person name="Wu X."/>
            <person name="de Brujin I."/>
            <person name="Lundin D."/>
            <person name="Andersson A."/>
            <person name="Bertilsson S."/>
            <person name="Dopson M."/>
        </authorList>
    </citation>
    <scope>NUCLEOTIDE SEQUENCE</scope>
    <source>
        <strain evidence="2">TM448B00401</strain>
    </source>
</reference>
<organism evidence="2">
    <name type="scientific">viral metagenome</name>
    <dbReference type="NCBI Taxonomy" id="1070528"/>
    <lineage>
        <taxon>unclassified sequences</taxon>
        <taxon>metagenomes</taxon>
        <taxon>organismal metagenomes</taxon>
    </lineage>
</organism>
<keyword evidence="1" id="KW-0472">Membrane</keyword>
<dbReference type="EMBL" id="MT144618">
    <property type="protein sequence ID" value="QJH95383.1"/>
    <property type="molecule type" value="Genomic_DNA"/>
</dbReference>
<keyword evidence="1" id="KW-1133">Transmembrane helix</keyword>
<dbReference type="AlphaFoldDB" id="A0A6M3XE07"/>
<name>A0A6M3XE07_9ZZZZ</name>
<keyword evidence="1" id="KW-0812">Transmembrane</keyword>
<accession>A0A6M3XE07</accession>
<feature type="transmembrane region" description="Helical" evidence="1">
    <location>
        <begin position="46"/>
        <end position="66"/>
    </location>
</feature>
<evidence type="ECO:0000313" key="2">
    <source>
        <dbReference type="EMBL" id="QJH95383.1"/>
    </source>
</evidence>
<sequence>MVSVAIRLQQLPCPLLVLADNGFLQPIQPAGQRGTMPWPAISIRKMMMTQLMVAISMALMMVQMAASGR</sequence>
<protein>
    <submittedName>
        <fullName evidence="2">Uncharacterized protein</fullName>
    </submittedName>
</protein>
<gene>
    <name evidence="2" type="ORF">TM448B00401_0036</name>
</gene>
<proteinExistence type="predicted"/>
<evidence type="ECO:0000256" key="1">
    <source>
        <dbReference type="SAM" id="Phobius"/>
    </source>
</evidence>